<reference evidence="3 4" key="1">
    <citation type="submission" date="2016-07" db="EMBL/GenBank/DDBJ databases">
        <title>Draft Genome Sequence of Oceanisphaera psychrotolerans, isolated from coastal sediment samples.</title>
        <authorList>
            <person name="Zhuo S."/>
            <person name="Ruan Z."/>
        </authorList>
    </citation>
    <scope>NUCLEOTIDE SEQUENCE [LARGE SCALE GENOMIC DNA]</scope>
    <source>
        <strain evidence="3 4">LAM-WHM-ZC</strain>
    </source>
</reference>
<name>A0A1J4QBV2_9GAMM</name>
<dbReference type="EMBL" id="MDKE01000029">
    <property type="protein sequence ID" value="OIN08057.1"/>
    <property type="molecule type" value="Genomic_DNA"/>
</dbReference>
<dbReference type="Pfam" id="PF03886">
    <property type="entry name" value="ABC_trans_aux"/>
    <property type="match status" value="1"/>
</dbReference>
<dbReference type="Gene3D" id="3.40.50.10610">
    <property type="entry name" value="ABC-type transport auxiliary lipoprotein component"/>
    <property type="match status" value="1"/>
</dbReference>
<dbReference type="AlphaFoldDB" id="A0A1J4QBV2"/>
<protein>
    <recommendedName>
        <fullName evidence="2">ABC-type transport auxiliary lipoprotein component domain-containing protein</fullName>
    </recommendedName>
</protein>
<dbReference type="STRING" id="1414654.BFR47_15695"/>
<evidence type="ECO:0000313" key="4">
    <source>
        <dbReference type="Proteomes" id="UP000243073"/>
    </source>
</evidence>
<comment type="caution">
    <text evidence="3">The sequence shown here is derived from an EMBL/GenBank/DDBJ whole genome shotgun (WGS) entry which is preliminary data.</text>
</comment>
<keyword evidence="4" id="KW-1185">Reference proteome</keyword>
<evidence type="ECO:0000259" key="2">
    <source>
        <dbReference type="Pfam" id="PF03886"/>
    </source>
</evidence>
<dbReference type="SUPFAM" id="SSF159594">
    <property type="entry name" value="XCC0632-like"/>
    <property type="match status" value="1"/>
</dbReference>
<sequence length="201" mass="21287">MTGLLLTLLGPLLAGLSGCAGSDPGPSSYLLPSTAPATHYPRAMAVAVAPVGIAGHLDGDGIMLQLNDIEVYQARQHRWAEDIGKQLQQRLQQRLTQSLNQAQVVSKGQPLQEGVPVREIRVQVSRFQGHHDGIALAEGQWQLLDGGGRLLKQANFSVEQPLADDGYPALVRALGAAWEQLADQLAAELGQPAATPAQAAL</sequence>
<feature type="chain" id="PRO_5009632282" description="ABC-type transport auxiliary lipoprotein component domain-containing protein" evidence="1">
    <location>
        <begin position="23"/>
        <end position="201"/>
    </location>
</feature>
<dbReference type="Proteomes" id="UP000243073">
    <property type="component" value="Unassembled WGS sequence"/>
</dbReference>
<proteinExistence type="predicted"/>
<dbReference type="OrthoDB" id="5600407at2"/>
<feature type="domain" description="ABC-type transport auxiliary lipoprotein component" evidence="2">
    <location>
        <begin position="29"/>
        <end position="186"/>
    </location>
</feature>
<dbReference type="InterPro" id="IPR005586">
    <property type="entry name" value="ABC_trans_aux"/>
</dbReference>
<evidence type="ECO:0000313" key="3">
    <source>
        <dbReference type="EMBL" id="OIN08057.1"/>
    </source>
</evidence>
<evidence type="ECO:0000256" key="1">
    <source>
        <dbReference type="SAM" id="SignalP"/>
    </source>
</evidence>
<organism evidence="3 4">
    <name type="scientific">Oceanisphaera psychrotolerans</name>
    <dbReference type="NCBI Taxonomy" id="1414654"/>
    <lineage>
        <taxon>Bacteria</taxon>
        <taxon>Pseudomonadati</taxon>
        <taxon>Pseudomonadota</taxon>
        <taxon>Gammaproteobacteria</taxon>
        <taxon>Aeromonadales</taxon>
        <taxon>Aeromonadaceae</taxon>
        <taxon>Oceanisphaera</taxon>
    </lineage>
</organism>
<gene>
    <name evidence="3" type="ORF">BFR47_15695</name>
</gene>
<accession>A0A1J4QBV2</accession>
<feature type="signal peptide" evidence="1">
    <location>
        <begin position="1"/>
        <end position="22"/>
    </location>
</feature>
<keyword evidence="1" id="KW-0732">Signal</keyword>